<dbReference type="Proteomes" id="UP000002358">
    <property type="component" value="Chromosome 2"/>
</dbReference>
<dbReference type="InParanoid" id="A0A7M7G6C8"/>
<feature type="chain" id="PRO_5029632582" description="Rhythmically expressed gene 5 protein" evidence="1">
    <location>
        <begin position="29"/>
        <end position="254"/>
    </location>
</feature>
<dbReference type="EnsemblMetazoa" id="XM_001604353">
    <property type="protein sequence ID" value="XP_001604403"/>
    <property type="gene ID" value="LOC100120802"/>
</dbReference>
<keyword evidence="3" id="KW-1185">Reference proteome</keyword>
<proteinExistence type="predicted"/>
<organism evidence="2 3">
    <name type="scientific">Nasonia vitripennis</name>
    <name type="common">Parasitic wasp</name>
    <dbReference type="NCBI Taxonomy" id="7425"/>
    <lineage>
        <taxon>Eukaryota</taxon>
        <taxon>Metazoa</taxon>
        <taxon>Ecdysozoa</taxon>
        <taxon>Arthropoda</taxon>
        <taxon>Hexapoda</taxon>
        <taxon>Insecta</taxon>
        <taxon>Pterygota</taxon>
        <taxon>Neoptera</taxon>
        <taxon>Endopterygota</taxon>
        <taxon>Hymenoptera</taxon>
        <taxon>Apocrita</taxon>
        <taxon>Proctotrupomorpha</taxon>
        <taxon>Chalcidoidea</taxon>
        <taxon>Pteromalidae</taxon>
        <taxon>Pteromalinae</taxon>
        <taxon>Nasonia</taxon>
    </lineage>
</organism>
<accession>A0A7M7G6C8</accession>
<dbReference type="OMA" id="RNEKMSY"/>
<keyword evidence="1" id="KW-0732">Signal</keyword>
<dbReference type="OrthoDB" id="6359856at2759"/>
<gene>
    <name evidence="2" type="primary">100120802</name>
</gene>
<feature type="signal peptide" evidence="1">
    <location>
        <begin position="1"/>
        <end position="28"/>
    </location>
</feature>
<sequence>MTGSNCRGSLAIALAAAVLVCCIARACGSAIPMWEFLTREEKMSHLYRIFSQEVAQYCSESSKPDCNKNLLVTGLKNLAHIDDDKLDEMDPYQRGAKDIIWRAMVGNNRQTASRLGQHTFHTTADADPLAVGDNELPQESSSNYDYVHPSEHTGPYLTGPMVIRVYPDGRPVPNDAQRPLPKDEDIEDIRYDTRLPSIMDLEAAKKSSASEPATEMLPPRKTLRSASLYRFMPPARFYARISRPNNLLIRERFY</sequence>
<dbReference type="AlphaFoldDB" id="A0A7M7G6C8"/>
<reference evidence="2" key="1">
    <citation type="submission" date="2021-01" db="UniProtKB">
        <authorList>
            <consortium name="EnsemblMetazoa"/>
        </authorList>
    </citation>
    <scope>IDENTIFICATION</scope>
</reference>
<dbReference type="FunCoup" id="A0A7M7G6C8">
    <property type="interactions" value="10"/>
</dbReference>
<evidence type="ECO:0000256" key="1">
    <source>
        <dbReference type="SAM" id="SignalP"/>
    </source>
</evidence>
<evidence type="ECO:0000313" key="3">
    <source>
        <dbReference type="Proteomes" id="UP000002358"/>
    </source>
</evidence>
<name>A0A7M7G6C8_NASVI</name>
<protein>
    <recommendedName>
        <fullName evidence="4">Rhythmically expressed gene 5 protein</fullName>
    </recommendedName>
</protein>
<evidence type="ECO:0000313" key="2">
    <source>
        <dbReference type="EnsemblMetazoa" id="XP_001604403"/>
    </source>
</evidence>
<evidence type="ECO:0008006" key="4">
    <source>
        <dbReference type="Google" id="ProtNLM"/>
    </source>
</evidence>
<dbReference type="KEGG" id="nvi:100120802"/>